<sequence>TVIGTILSSDKTNISVMTGDRMAHPVLISLANISATLRTKSSHHAFILLALLPVPKFLEKRKKARSVMGDRLIHECLDFVLHPLKLAAQVGMMMADPLGQNRYCYTPLAAYMVDTQEAIMLATVAGKTSHLTMADYKKFGDPFPHPPRTASVMLGQRHLIRQQVGIDDDLEVYAKEAMKYCLSGVDQAFWRDWPGAEPSKFLTPEPLHHWHKAFWDHDAKWCILAVGADEIDFRFTLIPRRVGFRYFKEG</sequence>
<dbReference type="Pfam" id="PF18759">
    <property type="entry name" value="Plavaka"/>
    <property type="match status" value="1"/>
</dbReference>
<dbReference type="EMBL" id="KV417498">
    <property type="protein sequence ID" value="KZP29452.1"/>
    <property type="molecule type" value="Genomic_DNA"/>
</dbReference>
<organism evidence="1 2">
    <name type="scientific">Athelia psychrophila</name>
    <dbReference type="NCBI Taxonomy" id="1759441"/>
    <lineage>
        <taxon>Eukaryota</taxon>
        <taxon>Fungi</taxon>
        <taxon>Dikarya</taxon>
        <taxon>Basidiomycota</taxon>
        <taxon>Agaricomycotina</taxon>
        <taxon>Agaricomycetes</taxon>
        <taxon>Agaricomycetidae</taxon>
        <taxon>Atheliales</taxon>
        <taxon>Atheliaceae</taxon>
        <taxon>Athelia</taxon>
    </lineage>
</organism>
<feature type="non-terminal residue" evidence="1">
    <location>
        <position position="1"/>
    </location>
</feature>
<evidence type="ECO:0000313" key="1">
    <source>
        <dbReference type="EMBL" id="KZP29452.1"/>
    </source>
</evidence>
<reference evidence="1 2" key="1">
    <citation type="journal article" date="2016" name="Mol. Biol. Evol.">
        <title>Comparative Genomics of Early-Diverging Mushroom-Forming Fungi Provides Insights into the Origins of Lignocellulose Decay Capabilities.</title>
        <authorList>
            <person name="Nagy L.G."/>
            <person name="Riley R."/>
            <person name="Tritt A."/>
            <person name="Adam C."/>
            <person name="Daum C."/>
            <person name="Floudas D."/>
            <person name="Sun H."/>
            <person name="Yadav J.S."/>
            <person name="Pangilinan J."/>
            <person name="Larsson K.H."/>
            <person name="Matsuura K."/>
            <person name="Barry K."/>
            <person name="Labutti K."/>
            <person name="Kuo R."/>
            <person name="Ohm R.A."/>
            <person name="Bhattacharya S.S."/>
            <person name="Shirouzu T."/>
            <person name="Yoshinaga Y."/>
            <person name="Martin F.M."/>
            <person name="Grigoriev I.V."/>
            <person name="Hibbett D.S."/>
        </authorList>
    </citation>
    <scope>NUCLEOTIDE SEQUENCE [LARGE SCALE GENOMIC DNA]</scope>
    <source>
        <strain evidence="1 2">CBS 109695</strain>
    </source>
</reference>
<accession>A0A166SHE1</accession>
<dbReference type="AlphaFoldDB" id="A0A166SHE1"/>
<name>A0A166SHE1_9AGAM</name>
<dbReference type="OrthoDB" id="3232986at2759"/>
<feature type="non-terminal residue" evidence="1">
    <location>
        <position position="250"/>
    </location>
</feature>
<keyword evidence="2" id="KW-1185">Reference proteome</keyword>
<dbReference type="Proteomes" id="UP000076532">
    <property type="component" value="Unassembled WGS sequence"/>
</dbReference>
<proteinExistence type="predicted"/>
<protein>
    <submittedName>
        <fullName evidence="1">Uncharacterized protein</fullName>
    </submittedName>
</protein>
<evidence type="ECO:0000313" key="2">
    <source>
        <dbReference type="Proteomes" id="UP000076532"/>
    </source>
</evidence>
<dbReference type="InterPro" id="IPR041078">
    <property type="entry name" value="Plavaka"/>
</dbReference>
<gene>
    <name evidence="1" type="ORF">FIBSPDRAFT_703254</name>
</gene>